<evidence type="ECO:0000256" key="1">
    <source>
        <dbReference type="ARBA" id="ARBA00022630"/>
    </source>
</evidence>
<dbReference type="InterPro" id="IPR016166">
    <property type="entry name" value="FAD-bd_PCMH"/>
</dbReference>
<sequence length="469" mass="50727">MTPLDPLAARIGDIPLITQEKAVRAKSRDFFWYSPVLKSRLDDVTAEAVVAPRSEAEVVTVLAACHDLDIPVTPRGGGTGNYGQAMPLAGGVVLDMARMTRILELRPGRVVTEAGALMGDIDTAARAELGEELRLHPSTRETATIAGFVAGGSGGVGSIRWGMLAEPGNILRLRIATMESTPRLIDLTGEEIAQVHHAYGVTGVITEVEMPLAPAPDWVEMLIAWPGWTDALAAGHRIACAEGLWLKQLAAVEAPAPHAYFLRHRKFLDAGDNLLCLMVAPNSADALAGLAAGMGGTMRYRSDTAPQDARAGLPHLHHLAWNHTTLRALKTDPEITYLQMGYPEGREIETCAEIARRYPDEIVNHVEFTRSGGRVRFGSLPMVRFTTEARLVALMLELEAMGCPIWNPHAHTLEEGNHRDADPAQIALKKANDPKGLLNPGKMIGWEDPGYRYDPRGGYAYAATGRAVS</sequence>
<evidence type="ECO:0000259" key="3">
    <source>
        <dbReference type="PROSITE" id="PS51387"/>
    </source>
</evidence>
<dbReference type="InterPro" id="IPR036318">
    <property type="entry name" value="FAD-bd_PCMH-like_sf"/>
</dbReference>
<keyword evidence="5" id="KW-1185">Reference proteome</keyword>
<dbReference type="SUPFAM" id="SSF55103">
    <property type="entry name" value="FAD-linked oxidases, C-terminal domain"/>
    <property type="match status" value="1"/>
</dbReference>
<evidence type="ECO:0000256" key="2">
    <source>
        <dbReference type="ARBA" id="ARBA00022827"/>
    </source>
</evidence>
<protein>
    <submittedName>
        <fullName evidence="4">FAD-linked oxidase</fullName>
    </submittedName>
</protein>
<dbReference type="PROSITE" id="PS51387">
    <property type="entry name" value="FAD_PCMH"/>
    <property type="match status" value="1"/>
</dbReference>
<dbReference type="Proteomes" id="UP000253370">
    <property type="component" value="Unassembled WGS sequence"/>
</dbReference>
<dbReference type="PANTHER" id="PTHR11748">
    <property type="entry name" value="D-LACTATE DEHYDROGENASE"/>
    <property type="match status" value="1"/>
</dbReference>
<gene>
    <name evidence="4" type="ORF">DRV85_07725</name>
</gene>
<organism evidence="4 5">
    <name type="scientific">Rhodosalinus halophilus</name>
    <dbReference type="NCBI Taxonomy" id="2259333"/>
    <lineage>
        <taxon>Bacteria</taxon>
        <taxon>Pseudomonadati</taxon>
        <taxon>Pseudomonadota</taxon>
        <taxon>Alphaproteobacteria</taxon>
        <taxon>Rhodobacterales</taxon>
        <taxon>Paracoccaceae</taxon>
        <taxon>Rhodosalinus</taxon>
    </lineage>
</organism>
<accession>A0A365U9I1</accession>
<dbReference type="GO" id="GO:0004458">
    <property type="term" value="F:D-lactate dehydrogenase (cytochrome) activity"/>
    <property type="evidence" value="ECO:0007669"/>
    <property type="project" value="TreeGrafter"/>
</dbReference>
<dbReference type="GO" id="GO:0071949">
    <property type="term" value="F:FAD binding"/>
    <property type="evidence" value="ECO:0007669"/>
    <property type="project" value="InterPro"/>
</dbReference>
<feature type="domain" description="FAD-binding PCMH-type" evidence="3">
    <location>
        <begin position="41"/>
        <end position="215"/>
    </location>
</feature>
<reference evidence="4 5" key="1">
    <citation type="submission" date="2018-07" db="EMBL/GenBank/DDBJ databases">
        <title>Rhodosalinus sp. strain E84T genomic sequence and assembly.</title>
        <authorList>
            <person name="Liu Z.-W."/>
            <person name="Lu D.-C."/>
        </authorList>
    </citation>
    <scope>NUCLEOTIDE SEQUENCE [LARGE SCALE GENOMIC DNA]</scope>
    <source>
        <strain evidence="4 5">E84</strain>
    </source>
</reference>
<dbReference type="OrthoDB" id="9811261at2"/>
<dbReference type="SUPFAM" id="SSF56176">
    <property type="entry name" value="FAD-binding/transporter-associated domain-like"/>
    <property type="match status" value="1"/>
</dbReference>
<keyword evidence="2" id="KW-0274">FAD</keyword>
<dbReference type="PANTHER" id="PTHR11748:SF119">
    <property type="entry name" value="D-2-HYDROXYGLUTARATE DEHYDROGENASE"/>
    <property type="match status" value="1"/>
</dbReference>
<comment type="caution">
    <text evidence="4">The sequence shown here is derived from an EMBL/GenBank/DDBJ whole genome shotgun (WGS) entry which is preliminary data.</text>
</comment>
<dbReference type="Pfam" id="PF01565">
    <property type="entry name" value="FAD_binding_4"/>
    <property type="match status" value="1"/>
</dbReference>
<dbReference type="InterPro" id="IPR006094">
    <property type="entry name" value="Oxid_FAD_bind_N"/>
</dbReference>
<evidence type="ECO:0000313" key="5">
    <source>
        <dbReference type="Proteomes" id="UP000253370"/>
    </source>
</evidence>
<dbReference type="GO" id="GO:1903457">
    <property type="term" value="P:lactate catabolic process"/>
    <property type="evidence" value="ECO:0007669"/>
    <property type="project" value="TreeGrafter"/>
</dbReference>
<dbReference type="RefSeq" id="WP_113288871.1">
    <property type="nucleotide sequence ID" value="NZ_QNTQ01000006.1"/>
</dbReference>
<proteinExistence type="predicted"/>
<dbReference type="GO" id="GO:0008720">
    <property type="term" value="F:D-lactate dehydrogenase (NAD+) activity"/>
    <property type="evidence" value="ECO:0007669"/>
    <property type="project" value="TreeGrafter"/>
</dbReference>
<dbReference type="EMBL" id="QNTQ01000006">
    <property type="protein sequence ID" value="RBI85614.1"/>
    <property type="molecule type" value="Genomic_DNA"/>
</dbReference>
<name>A0A365U9I1_9RHOB</name>
<dbReference type="InterPro" id="IPR016169">
    <property type="entry name" value="FAD-bd_PCMH_sub2"/>
</dbReference>
<evidence type="ECO:0000313" key="4">
    <source>
        <dbReference type="EMBL" id="RBI85614.1"/>
    </source>
</evidence>
<dbReference type="Gene3D" id="3.30.465.10">
    <property type="match status" value="1"/>
</dbReference>
<dbReference type="InterPro" id="IPR016164">
    <property type="entry name" value="FAD-linked_Oxase-like_C"/>
</dbReference>
<dbReference type="AlphaFoldDB" id="A0A365U9I1"/>
<keyword evidence="1" id="KW-0285">Flavoprotein</keyword>